<dbReference type="AlphaFoldDB" id="A0A1G6JPL3"/>
<dbReference type="Proteomes" id="UP000199322">
    <property type="component" value="Unassembled WGS sequence"/>
</dbReference>
<feature type="signal peptide" evidence="1">
    <location>
        <begin position="1"/>
        <end position="19"/>
    </location>
</feature>
<keyword evidence="4" id="KW-1185">Reference proteome</keyword>
<evidence type="ECO:0000256" key="1">
    <source>
        <dbReference type="SAM" id="SignalP"/>
    </source>
</evidence>
<organism evidence="2 4">
    <name type="scientific">Geotoga petraea</name>
    <dbReference type="NCBI Taxonomy" id="28234"/>
    <lineage>
        <taxon>Bacteria</taxon>
        <taxon>Thermotogati</taxon>
        <taxon>Thermotogota</taxon>
        <taxon>Thermotogae</taxon>
        <taxon>Petrotogales</taxon>
        <taxon>Petrotogaceae</taxon>
        <taxon>Geotoga</taxon>
    </lineage>
</organism>
<keyword evidence="1" id="KW-0732">Signal</keyword>
<evidence type="ECO:0000313" key="5">
    <source>
        <dbReference type="Proteomes" id="UP000297288"/>
    </source>
</evidence>
<accession>A0A1G6JPL3</accession>
<protein>
    <recommendedName>
        <fullName evidence="6">Outer membrane protein beta-barrel domain-containing protein</fullName>
    </recommendedName>
</protein>
<dbReference type="RefSeq" id="WP_091402670.1">
    <property type="nucleotide sequence ID" value="NZ_FMYV01000002.1"/>
</dbReference>
<evidence type="ECO:0008006" key="6">
    <source>
        <dbReference type="Google" id="ProtNLM"/>
    </source>
</evidence>
<dbReference type="STRING" id="28234.SAMN04488588_0595"/>
<sequence>MKKTLLVFLLVLSFTLVFSASNNEKTYSMKSSFGGGVALLDVEAINSTFQEHDLPTINTPIFNMANSNSFILDNNLALIMDTNIFMNLSNENNNYKNRFVGTTFTGGVGYNLEFGTISLMPNFGMGIGSQIFLIQEKSVENVQNVLDNPGNSTILYSMEVPLKIGVDLGFNINKNRYTSINMVLKTDYFFNIANIGWTNNFVSMFPNFLENSAIDNKLEGFLISMMFEIDTDY</sequence>
<evidence type="ECO:0000313" key="3">
    <source>
        <dbReference type="EMBL" id="TGG88282.1"/>
    </source>
</evidence>
<dbReference type="Proteomes" id="UP000297288">
    <property type="component" value="Unassembled WGS sequence"/>
</dbReference>
<dbReference type="EMBL" id="FMYV01000002">
    <property type="protein sequence ID" value="SDC20702.1"/>
    <property type="molecule type" value="Genomic_DNA"/>
</dbReference>
<evidence type="ECO:0000313" key="2">
    <source>
        <dbReference type="EMBL" id="SDC20702.1"/>
    </source>
</evidence>
<name>A0A1G6JPL3_9BACT</name>
<dbReference type="EMBL" id="SRME01000002">
    <property type="protein sequence ID" value="TGG88282.1"/>
    <property type="molecule type" value="Genomic_DNA"/>
</dbReference>
<gene>
    <name evidence="3" type="ORF">E4650_04380</name>
    <name evidence="2" type="ORF">SAMN04488588_0595</name>
</gene>
<reference evidence="2 4" key="1">
    <citation type="submission" date="2016-10" db="EMBL/GenBank/DDBJ databases">
        <authorList>
            <person name="de Groot N.N."/>
        </authorList>
    </citation>
    <scope>NUCLEOTIDE SEQUENCE [LARGE SCALE GENOMIC DNA]</scope>
    <source>
        <strain evidence="2 4">WG14</strain>
    </source>
</reference>
<evidence type="ECO:0000313" key="4">
    <source>
        <dbReference type="Proteomes" id="UP000199322"/>
    </source>
</evidence>
<feature type="chain" id="PRO_5036018818" description="Outer membrane protein beta-barrel domain-containing protein" evidence="1">
    <location>
        <begin position="20"/>
        <end position="233"/>
    </location>
</feature>
<reference evidence="3 5" key="2">
    <citation type="submission" date="2019-04" db="EMBL/GenBank/DDBJ databases">
        <title>Draft genome sequence data and analysis of a Fermenting Bacterium, Geotoga petraea strain HO-Geo1, isolated from heavy-oil petroleum reservoir in Russia.</title>
        <authorList>
            <person name="Grouzdev D.S."/>
            <person name="Semenova E.M."/>
            <person name="Sokolova D.S."/>
            <person name="Tourova T.P."/>
            <person name="Poltaraus A.B."/>
            <person name="Nazina T.N."/>
        </authorList>
    </citation>
    <scope>NUCLEOTIDE SEQUENCE [LARGE SCALE GENOMIC DNA]</scope>
    <source>
        <strain evidence="3 5">HO-Geo1</strain>
    </source>
</reference>
<proteinExistence type="predicted"/>